<dbReference type="SUPFAM" id="SSF53448">
    <property type="entry name" value="Nucleotide-diphospho-sugar transferases"/>
    <property type="match status" value="1"/>
</dbReference>
<dbReference type="InterPro" id="IPR029044">
    <property type="entry name" value="Nucleotide-diphossugar_trans"/>
</dbReference>
<dbReference type="Pfam" id="PF00535">
    <property type="entry name" value="Glycos_transf_2"/>
    <property type="match status" value="1"/>
</dbReference>
<dbReference type="PANTHER" id="PTHR22916:SF3">
    <property type="entry name" value="UDP-GLCNAC:BETAGAL BETA-1,3-N-ACETYLGLUCOSAMINYLTRANSFERASE-LIKE PROTEIN 1"/>
    <property type="match status" value="1"/>
</dbReference>
<reference evidence="2 3" key="1">
    <citation type="submission" date="2017-08" db="EMBL/GenBank/DDBJ databases">
        <title>WGS of Clinical strains of the CDC Group NO-1 linked to zoonotic infections in humans.</title>
        <authorList>
            <person name="Bernier A.-M."/>
            <person name="Bernard K."/>
        </authorList>
    </citation>
    <scope>NUCLEOTIDE SEQUENCE [LARGE SCALE GENOMIC DNA]</scope>
    <source>
        <strain evidence="2 3">NML120219</strain>
    </source>
</reference>
<keyword evidence="2" id="KW-0808">Transferase</keyword>
<dbReference type="AlphaFoldDB" id="A0A2A2B0T3"/>
<dbReference type="CDD" id="cd00761">
    <property type="entry name" value="Glyco_tranf_GTA_type"/>
    <property type="match status" value="1"/>
</dbReference>
<dbReference type="InterPro" id="IPR001173">
    <property type="entry name" value="Glyco_trans_2-like"/>
</dbReference>
<evidence type="ECO:0000313" key="3">
    <source>
        <dbReference type="Proteomes" id="UP000218439"/>
    </source>
</evidence>
<evidence type="ECO:0000259" key="1">
    <source>
        <dbReference type="Pfam" id="PF00535"/>
    </source>
</evidence>
<accession>A0A2A2B0T3</accession>
<dbReference type="PANTHER" id="PTHR22916">
    <property type="entry name" value="GLYCOSYLTRANSFERASE"/>
    <property type="match status" value="1"/>
</dbReference>
<sequence>MRERPWLSVLVPVYNVQDYLGECIASLMAQLEGVPGVQVLLLDDASSDDSAALAQQLQARWPGALQLLRHPHNQGLSAARNSLLAASSGAYIWFLDSDDFLQPGAIASLRQAIQSHAPDLVLCDFSLWRAQPRLKHRLRGEAHRRSFQGPARTLLRDRTALLQGMLLGGQMHAWSKIARRELWQGLQFPPGAYFEDMATMPRLLLRARSAIHVPEPWVAYRQRAGSILAGMNAAKAADLSRALRPFVQDWRHCAQAEPQLASDAMRFAIAHLAARNYLGALRALQRALQRAAPPPAQAQTLARQFAQDYLACSPLPPAALLHGYLRRGWLLRYARTRQAVLAAPAAAQDAARTTA</sequence>
<dbReference type="EMBL" id="NSJE01000003">
    <property type="protein sequence ID" value="PAT43651.1"/>
    <property type="molecule type" value="Genomic_DNA"/>
</dbReference>
<dbReference type="RefSeq" id="WP_095551070.1">
    <property type="nucleotide sequence ID" value="NZ_NSJE01000003.1"/>
</dbReference>
<name>A0A2A2B0T3_9BURK</name>
<protein>
    <submittedName>
        <fullName evidence="2">Glycosyl transferase family 2</fullName>
    </submittedName>
</protein>
<dbReference type="GO" id="GO:0016758">
    <property type="term" value="F:hexosyltransferase activity"/>
    <property type="evidence" value="ECO:0007669"/>
    <property type="project" value="UniProtKB-ARBA"/>
</dbReference>
<feature type="domain" description="Glycosyltransferase 2-like" evidence="1">
    <location>
        <begin position="8"/>
        <end position="141"/>
    </location>
</feature>
<proteinExistence type="predicted"/>
<dbReference type="Proteomes" id="UP000218439">
    <property type="component" value="Unassembled WGS sequence"/>
</dbReference>
<gene>
    <name evidence="2" type="ORF">CK621_01935</name>
</gene>
<organism evidence="2 3">
    <name type="scientific">Vandammella animalimorsus</name>
    <dbReference type="NCBI Taxonomy" id="2029117"/>
    <lineage>
        <taxon>Bacteria</taxon>
        <taxon>Pseudomonadati</taxon>
        <taxon>Pseudomonadota</taxon>
        <taxon>Betaproteobacteria</taxon>
        <taxon>Burkholderiales</taxon>
        <taxon>Comamonadaceae</taxon>
        <taxon>Vandammella</taxon>
    </lineage>
</organism>
<comment type="caution">
    <text evidence="2">The sequence shown here is derived from an EMBL/GenBank/DDBJ whole genome shotgun (WGS) entry which is preliminary data.</text>
</comment>
<dbReference type="Gene3D" id="3.90.550.10">
    <property type="entry name" value="Spore Coat Polysaccharide Biosynthesis Protein SpsA, Chain A"/>
    <property type="match status" value="1"/>
</dbReference>
<evidence type="ECO:0000313" key="2">
    <source>
        <dbReference type="EMBL" id="PAT43651.1"/>
    </source>
</evidence>